<keyword evidence="2" id="KW-0812">Transmembrane</keyword>
<name>A0ABY8JIJ2_9BRAD</name>
<keyword evidence="2" id="KW-1133">Transmembrane helix</keyword>
<evidence type="ECO:0000313" key="4">
    <source>
        <dbReference type="Proteomes" id="UP001221546"/>
    </source>
</evidence>
<proteinExistence type="predicted"/>
<feature type="region of interest" description="Disordered" evidence="1">
    <location>
        <begin position="31"/>
        <end position="77"/>
    </location>
</feature>
<dbReference type="Proteomes" id="UP001221546">
    <property type="component" value="Chromosome"/>
</dbReference>
<feature type="compositionally biased region" description="Basic and acidic residues" evidence="1">
    <location>
        <begin position="56"/>
        <end position="66"/>
    </location>
</feature>
<evidence type="ECO:0008006" key="5">
    <source>
        <dbReference type="Google" id="ProtNLM"/>
    </source>
</evidence>
<gene>
    <name evidence="3" type="ORF">QA636_07635</name>
</gene>
<accession>A0ABY8JIJ2</accession>
<dbReference type="EMBL" id="CP121646">
    <property type="protein sequence ID" value="WFU65395.1"/>
    <property type="molecule type" value="Genomic_DNA"/>
</dbReference>
<evidence type="ECO:0000313" key="3">
    <source>
        <dbReference type="EMBL" id="WFU65395.1"/>
    </source>
</evidence>
<evidence type="ECO:0000256" key="2">
    <source>
        <dbReference type="SAM" id="Phobius"/>
    </source>
</evidence>
<sequence length="145" mass="16044">MSVIGPAIAIVIGLATVMVVYLLARKTRRERDSQRQHIADERHENASPQSALSAIGDRERDEEARSRTAVGSRYSHLEDDPTYATSVELGKILMDLSELETDLALAKQSKDTDLALKIRLEMNDLESRASELESQLVNGPDTRPG</sequence>
<reference evidence="3 4" key="1">
    <citation type="submission" date="2023-04" db="EMBL/GenBank/DDBJ databases">
        <title>Australian commercial rhizobial inoculants.</title>
        <authorList>
            <person name="Kohlmeier M.G."/>
            <person name="O'Hara G.W."/>
            <person name="Colombi E."/>
            <person name="Ramsay J.P."/>
            <person name="Terpolilli J."/>
        </authorList>
    </citation>
    <scope>NUCLEOTIDE SEQUENCE [LARGE SCALE GENOMIC DNA]</scope>
    <source>
        <strain evidence="3 4">CB627</strain>
    </source>
</reference>
<dbReference type="RefSeq" id="WP_076826817.1">
    <property type="nucleotide sequence ID" value="NZ_CP121646.1"/>
</dbReference>
<feature type="compositionally biased region" description="Basic and acidic residues" evidence="1">
    <location>
        <begin position="31"/>
        <end position="45"/>
    </location>
</feature>
<organism evidence="3 4">
    <name type="scientific">Bradyrhizobium brasilense</name>
    <dbReference type="NCBI Taxonomy" id="1419277"/>
    <lineage>
        <taxon>Bacteria</taxon>
        <taxon>Pseudomonadati</taxon>
        <taxon>Pseudomonadota</taxon>
        <taxon>Alphaproteobacteria</taxon>
        <taxon>Hyphomicrobiales</taxon>
        <taxon>Nitrobacteraceae</taxon>
        <taxon>Bradyrhizobium</taxon>
    </lineage>
</organism>
<feature type="transmembrane region" description="Helical" evidence="2">
    <location>
        <begin position="6"/>
        <end position="24"/>
    </location>
</feature>
<evidence type="ECO:0000256" key="1">
    <source>
        <dbReference type="SAM" id="MobiDB-lite"/>
    </source>
</evidence>
<protein>
    <recommendedName>
        <fullName evidence="5">Secreted protein</fullName>
    </recommendedName>
</protein>
<keyword evidence="4" id="KW-1185">Reference proteome</keyword>
<keyword evidence="2" id="KW-0472">Membrane</keyword>